<reference evidence="2 3" key="1">
    <citation type="submission" date="2020-11" db="EMBL/GenBank/DDBJ databases">
        <authorList>
            <person name="Wallbank WR R."/>
            <person name="Pardo Diaz C."/>
            <person name="Kozak K."/>
            <person name="Martin S."/>
            <person name="Jiggins C."/>
            <person name="Moest M."/>
            <person name="Warren A I."/>
            <person name="Generalovic N T."/>
            <person name="Byers J.R.P. K."/>
            <person name="Montejo-Kovacevich G."/>
            <person name="Yen C E."/>
        </authorList>
    </citation>
    <scope>NUCLEOTIDE SEQUENCE [LARGE SCALE GENOMIC DNA]</scope>
</reference>
<dbReference type="InParanoid" id="A0A7R8V1N4"/>
<organism evidence="2 3">
    <name type="scientific">Hermetia illucens</name>
    <name type="common">Black soldier fly</name>
    <dbReference type="NCBI Taxonomy" id="343691"/>
    <lineage>
        <taxon>Eukaryota</taxon>
        <taxon>Metazoa</taxon>
        <taxon>Ecdysozoa</taxon>
        <taxon>Arthropoda</taxon>
        <taxon>Hexapoda</taxon>
        <taxon>Insecta</taxon>
        <taxon>Pterygota</taxon>
        <taxon>Neoptera</taxon>
        <taxon>Endopterygota</taxon>
        <taxon>Diptera</taxon>
        <taxon>Brachycera</taxon>
        <taxon>Stratiomyomorpha</taxon>
        <taxon>Stratiomyidae</taxon>
        <taxon>Hermetiinae</taxon>
        <taxon>Hermetia</taxon>
    </lineage>
</organism>
<gene>
    <name evidence="2" type="ORF">HERILL_LOCUS12956</name>
</gene>
<dbReference type="Proteomes" id="UP000594454">
    <property type="component" value="Chromosome 5"/>
</dbReference>
<dbReference type="AlphaFoldDB" id="A0A7R8V1N4"/>
<feature type="region of interest" description="Disordered" evidence="1">
    <location>
        <begin position="35"/>
        <end position="62"/>
    </location>
</feature>
<keyword evidence="3" id="KW-1185">Reference proteome</keyword>
<evidence type="ECO:0000256" key="1">
    <source>
        <dbReference type="SAM" id="MobiDB-lite"/>
    </source>
</evidence>
<protein>
    <submittedName>
        <fullName evidence="2">Uncharacterized protein</fullName>
    </submittedName>
</protein>
<name>A0A7R8V1N4_HERIL</name>
<evidence type="ECO:0000313" key="2">
    <source>
        <dbReference type="EMBL" id="CAD7090477.1"/>
    </source>
</evidence>
<dbReference type="EMBL" id="LR899013">
    <property type="protein sequence ID" value="CAD7090477.1"/>
    <property type="molecule type" value="Genomic_DNA"/>
</dbReference>
<sequence>MTGTRMKLHREEFEPLHEKLKKVQKVVNFPNLCPASEGRSWDPQEPRSRVVQPQLKGPTSNQQLFGRIELDTSFGNAISQT</sequence>
<proteinExistence type="predicted"/>
<feature type="compositionally biased region" description="Basic and acidic residues" evidence="1">
    <location>
        <begin position="39"/>
        <end position="48"/>
    </location>
</feature>
<evidence type="ECO:0000313" key="3">
    <source>
        <dbReference type="Proteomes" id="UP000594454"/>
    </source>
</evidence>
<accession>A0A7R8V1N4</accession>